<name>A0A433XCN4_9BACL</name>
<dbReference type="GO" id="GO:0005737">
    <property type="term" value="C:cytoplasm"/>
    <property type="evidence" value="ECO:0007669"/>
    <property type="project" value="TreeGrafter"/>
</dbReference>
<gene>
    <name evidence="1" type="ORF">EJP77_10880</name>
</gene>
<dbReference type="InterPro" id="IPR036291">
    <property type="entry name" value="NAD(P)-bd_dom_sf"/>
</dbReference>
<dbReference type="PANTHER" id="PTHR13812:SF19">
    <property type="entry name" value="KETIMINE REDUCTASE MU-CRYSTALLIN"/>
    <property type="match status" value="1"/>
</dbReference>
<dbReference type="Pfam" id="PF02423">
    <property type="entry name" value="OCD_Mu_crystall"/>
    <property type="match status" value="1"/>
</dbReference>
<sequence length="322" mass="36320">MLYLNDGHIRDIGWDWSRLTDIIRQVITIQDQGETVHPLKPYLRFGDPSNRIIAMPAYVGGDLQLAGIKWIASFPKNRKVGLPRAHNSIILNDTGTGRPRGFLKSSLLNGTRTAAVSGVMLQSYLEMRDPESVSVGIVGWGPVGRLHLEMCAELLGSRLKQVYLYDLEPIQLDTIPEALRSKAVIEQDWRQVYRKSDVFMTCTVSEQRYIDERPREGALLLHVSLRDYLPESIRHLKALVVDDWQEVCRENTDMEQLHLRHGLQRQDTITLADVVLRQGLSGYGASETVLFSPMGLGIFDMGVAGYYMKQAEELGLGTVLED</sequence>
<organism evidence="1 2">
    <name type="scientific">Paenibacillus zeisoli</name>
    <dbReference type="NCBI Taxonomy" id="2496267"/>
    <lineage>
        <taxon>Bacteria</taxon>
        <taxon>Bacillati</taxon>
        <taxon>Bacillota</taxon>
        <taxon>Bacilli</taxon>
        <taxon>Bacillales</taxon>
        <taxon>Paenibacillaceae</taxon>
        <taxon>Paenibacillus</taxon>
    </lineage>
</organism>
<dbReference type="InterPro" id="IPR003462">
    <property type="entry name" value="ODC_Mu_crystall"/>
</dbReference>
<dbReference type="Proteomes" id="UP000272464">
    <property type="component" value="Unassembled WGS sequence"/>
</dbReference>
<dbReference type="PIRSF" id="PIRSF001439">
    <property type="entry name" value="CryM"/>
    <property type="match status" value="1"/>
</dbReference>
<proteinExistence type="predicted"/>
<dbReference type="Gene3D" id="3.40.50.720">
    <property type="entry name" value="NAD(P)-binding Rossmann-like Domain"/>
    <property type="match status" value="1"/>
</dbReference>
<protein>
    <submittedName>
        <fullName evidence="1">2,3-diaminopropionate biosynthesis protein SbnB</fullName>
    </submittedName>
</protein>
<comment type="caution">
    <text evidence="1">The sequence shown here is derived from an EMBL/GenBank/DDBJ whole genome shotgun (WGS) entry which is preliminary data.</text>
</comment>
<dbReference type="SUPFAM" id="SSF51735">
    <property type="entry name" value="NAD(P)-binding Rossmann-fold domains"/>
    <property type="match status" value="1"/>
</dbReference>
<dbReference type="Gene3D" id="3.30.1780.10">
    <property type="entry name" value="ornithine cyclodeaminase, domain 1"/>
    <property type="match status" value="1"/>
</dbReference>
<dbReference type="AlphaFoldDB" id="A0A433XCN4"/>
<reference evidence="1 2" key="1">
    <citation type="submission" date="2018-12" db="EMBL/GenBank/DDBJ databases">
        <authorList>
            <person name="Sun L."/>
            <person name="Chen Z."/>
        </authorList>
    </citation>
    <scope>NUCLEOTIDE SEQUENCE [LARGE SCALE GENOMIC DNA]</scope>
    <source>
        <strain evidence="1 2">3-5-3</strain>
    </source>
</reference>
<dbReference type="PANTHER" id="PTHR13812">
    <property type="entry name" value="KETIMINE REDUCTASE MU-CRYSTALLIN"/>
    <property type="match status" value="1"/>
</dbReference>
<evidence type="ECO:0000313" key="2">
    <source>
        <dbReference type="Proteomes" id="UP000272464"/>
    </source>
</evidence>
<dbReference type="RefSeq" id="WP_127199255.1">
    <property type="nucleotide sequence ID" value="NZ_RZNX01000003.1"/>
</dbReference>
<dbReference type="InterPro" id="IPR023401">
    <property type="entry name" value="ODC_N"/>
</dbReference>
<keyword evidence="2" id="KW-1185">Reference proteome</keyword>
<dbReference type="EMBL" id="RZNX01000003">
    <property type="protein sequence ID" value="RUT31875.1"/>
    <property type="molecule type" value="Genomic_DNA"/>
</dbReference>
<accession>A0A433XCN4</accession>
<dbReference type="OrthoDB" id="9792005at2"/>
<evidence type="ECO:0000313" key="1">
    <source>
        <dbReference type="EMBL" id="RUT31875.1"/>
    </source>
</evidence>